<organism evidence="3 4">
    <name type="scientific">Georgenia soli</name>
    <dbReference type="NCBI Taxonomy" id="638953"/>
    <lineage>
        <taxon>Bacteria</taxon>
        <taxon>Bacillati</taxon>
        <taxon>Actinomycetota</taxon>
        <taxon>Actinomycetes</taxon>
        <taxon>Micrococcales</taxon>
        <taxon>Bogoriellaceae</taxon>
        <taxon>Georgenia</taxon>
    </lineage>
</organism>
<feature type="transmembrane region" description="Helical" evidence="1">
    <location>
        <begin position="392"/>
        <end position="410"/>
    </location>
</feature>
<comment type="caution">
    <text evidence="3">The sequence shown here is derived from an EMBL/GenBank/DDBJ whole genome shotgun (WGS) entry which is preliminary data.</text>
</comment>
<sequence length="510" mass="54700">MKASVIALLGALGVAFAWATASPVGASPDESAHIVYAWGTATGQTLPGRESTIVDDNGVTLVKVTVPADLYHYPKEDCYARNLSATPTCGMVIEPSADASSVDDVSYMTRYPPLYYAAVGGVMRTALSLDLSGFSALYLARIFSGFASMAMVVGAFALLRRSFGIGAAILPLVAAATPTALSLFSAVNPNGFEIAGSILAAAACATVGDHVRRGVRVPAYIQGVLIVSMVALTWTRPLSVAWAGLLSMVLLVPVGARAIPFRALSGLTQAVLVLNLVAALGWLYYSLQTRRIGEEDPNVDWGSLPLLVKVVLIVMKFGPLLTQMVGWMGWDVTLPPLLTAIWISTVAALVILAIAVREKRRGVWVAPALLCGSVLVVGAYSMLTGFGWQGRYWLPAVAMFIVLLTPYFQFDNLPDASRRRLVRVSVIVFGAVNTVSLTWYMWRYVYGAEAWFARFDRAPLPFDGVEWIPVPFGDGFVVLSWLVSVVLLGVAVVFTKPTAGARYGQPLLRD</sequence>
<evidence type="ECO:0000256" key="2">
    <source>
        <dbReference type="SAM" id="SignalP"/>
    </source>
</evidence>
<feature type="transmembrane region" description="Helical" evidence="1">
    <location>
        <begin position="336"/>
        <end position="356"/>
    </location>
</feature>
<dbReference type="EMBL" id="PDJI01000004">
    <property type="protein sequence ID" value="PFG38683.1"/>
    <property type="molecule type" value="Genomic_DNA"/>
</dbReference>
<dbReference type="Proteomes" id="UP000222106">
    <property type="component" value="Unassembled WGS sequence"/>
</dbReference>
<feature type="transmembrane region" description="Helical" evidence="1">
    <location>
        <begin position="266"/>
        <end position="285"/>
    </location>
</feature>
<feature type="chain" id="PRO_5012360305" evidence="2">
    <location>
        <begin position="27"/>
        <end position="510"/>
    </location>
</feature>
<keyword evidence="1" id="KW-0812">Transmembrane</keyword>
<feature type="transmembrane region" description="Helical" evidence="1">
    <location>
        <begin position="422"/>
        <end position="442"/>
    </location>
</feature>
<dbReference type="OrthoDB" id="3218260at2"/>
<name>A0A2A9EIN8_9MICO</name>
<evidence type="ECO:0000313" key="3">
    <source>
        <dbReference type="EMBL" id="PFG38683.1"/>
    </source>
</evidence>
<evidence type="ECO:0000313" key="4">
    <source>
        <dbReference type="Proteomes" id="UP000222106"/>
    </source>
</evidence>
<protein>
    <submittedName>
        <fullName evidence="3">Putative membrane protein DUF2142</fullName>
    </submittedName>
</protein>
<keyword evidence="1" id="KW-0472">Membrane</keyword>
<dbReference type="InterPro" id="IPR018674">
    <property type="entry name" value="DUF2142_membrane"/>
</dbReference>
<feature type="transmembrane region" description="Helical" evidence="1">
    <location>
        <begin position="217"/>
        <end position="234"/>
    </location>
</feature>
<dbReference type="AlphaFoldDB" id="A0A2A9EIN8"/>
<feature type="transmembrane region" description="Helical" evidence="1">
    <location>
        <begin position="363"/>
        <end position="386"/>
    </location>
</feature>
<dbReference type="Pfam" id="PF09913">
    <property type="entry name" value="DUF2142"/>
    <property type="match status" value="1"/>
</dbReference>
<evidence type="ECO:0000256" key="1">
    <source>
        <dbReference type="SAM" id="Phobius"/>
    </source>
</evidence>
<keyword evidence="1" id="KW-1133">Transmembrane helix</keyword>
<feature type="transmembrane region" description="Helical" evidence="1">
    <location>
        <begin position="476"/>
        <end position="495"/>
    </location>
</feature>
<gene>
    <name evidence="3" type="ORF">ATJ97_1169</name>
</gene>
<feature type="signal peptide" evidence="2">
    <location>
        <begin position="1"/>
        <end position="26"/>
    </location>
</feature>
<keyword evidence="2" id="KW-0732">Signal</keyword>
<feature type="transmembrane region" description="Helical" evidence="1">
    <location>
        <begin position="241"/>
        <end position="260"/>
    </location>
</feature>
<feature type="transmembrane region" description="Helical" evidence="1">
    <location>
        <begin position="138"/>
        <end position="159"/>
    </location>
</feature>
<keyword evidence="4" id="KW-1185">Reference proteome</keyword>
<reference evidence="3 4" key="1">
    <citation type="submission" date="2017-10" db="EMBL/GenBank/DDBJ databases">
        <title>Sequencing the genomes of 1000 actinobacteria strains.</title>
        <authorList>
            <person name="Klenk H.-P."/>
        </authorList>
    </citation>
    <scope>NUCLEOTIDE SEQUENCE [LARGE SCALE GENOMIC DNA]</scope>
    <source>
        <strain evidence="3 4">DSM 21838</strain>
    </source>
</reference>
<feature type="transmembrane region" description="Helical" evidence="1">
    <location>
        <begin position="306"/>
        <end position="330"/>
    </location>
</feature>
<feature type="transmembrane region" description="Helical" evidence="1">
    <location>
        <begin position="165"/>
        <end position="187"/>
    </location>
</feature>
<proteinExistence type="predicted"/>
<accession>A0A2A9EIN8</accession>